<keyword evidence="7" id="KW-1185">Reference proteome</keyword>
<gene>
    <name evidence="6" type="ORF">GT360_18845</name>
</gene>
<dbReference type="InterPro" id="IPR036388">
    <property type="entry name" value="WH-like_DNA-bd_sf"/>
</dbReference>
<dbReference type="RefSeq" id="WP_164650490.1">
    <property type="nucleotide sequence ID" value="NZ_CP047476.1"/>
</dbReference>
<reference evidence="6 7" key="1">
    <citation type="submission" date="2020-01" db="EMBL/GenBank/DDBJ databases">
        <title>Whole genome and functional gene identification of agarase of Vibrio HN897.</title>
        <authorList>
            <person name="Liu Y."/>
            <person name="Zhao Z."/>
        </authorList>
    </citation>
    <scope>NUCLEOTIDE SEQUENCE [LARGE SCALE GENOMIC DNA]</scope>
    <source>
        <strain evidence="6 7">HN897</strain>
    </source>
</reference>
<proteinExistence type="inferred from homology"/>
<keyword evidence="4" id="KW-0804">Transcription</keyword>
<evidence type="ECO:0000313" key="6">
    <source>
        <dbReference type="EMBL" id="QIA65590.1"/>
    </source>
</evidence>
<keyword evidence="3" id="KW-0238">DNA-binding</keyword>
<dbReference type="PROSITE" id="PS50931">
    <property type="entry name" value="HTH_LYSR"/>
    <property type="match status" value="1"/>
</dbReference>
<accession>A0A7Z2T7A9</accession>
<dbReference type="PANTHER" id="PTHR30126">
    <property type="entry name" value="HTH-TYPE TRANSCRIPTIONAL REGULATOR"/>
    <property type="match status" value="1"/>
</dbReference>
<dbReference type="SUPFAM" id="SSF53850">
    <property type="entry name" value="Periplasmic binding protein-like II"/>
    <property type="match status" value="1"/>
</dbReference>
<dbReference type="Gene3D" id="3.40.190.290">
    <property type="match status" value="1"/>
</dbReference>
<dbReference type="KEGG" id="vas:GT360_18845"/>
<feature type="domain" description="HTH lysR-type" evidence="5">
    <location>
        <begin position="5"/>
        <end position="62"/>
    </location>
</feature>
<dbReference type="InterPro" id="IPR000847">
    <property type="entry name" value="LysR_HTH_N"/>
</dbReference>
<dbReference type="Pfam" id="PF00126">
    <property type="entry name" value="HTH_1"/>
    <property type="match status" value="1"/>
</dbReference>
<evidence type="ECO:0000256" key="1">
    <source>
        <dbReference type="ARBA" id="ARBA00009437"/>
    </source>
</evidence>
<sequence length="319" mass="35630">MLLRFSLDQVAAFVAVAENSSFSDAARVSGKSRSTLHHQVGNLEVDLNITLFSRVGKGVALTQEGKVLLEQAKHLLYHAKYFQNSADSLSQGESQQLTVYHDAILPPHFIARVDRWVSDAFPLVDIQWLHRDRLSMYQGLLNGEADLGLALSSGGTLPMHGVDFYNLGMMPIDIFTSHQSPMVSCQPCSLHELAQYRQLMLEDYLDTPVFSRSQVKSNPKQVSNVDMLLAMLEDSGWSVLPIALVNNHPKRDQFIRLKLNFISNTNTAEYIMFSNKLHTADPALRLLIDSIKSLYTDELALISDTPDLNAKWGGVRVTS</sequence>
<evidence type="ECO:0000256" key="3">
    <source>
        <dbReference type="ARBA" id="ARBA00023125"/>
    </source>
</evidence>
<dbReference type="GO" id="GO:0000976">
    <property type="term" value="F:transcription cis-regulatory region binding"/>
    <property type="evidence" value="ECO:0007669"/>
    <property type="project" value="TreeGrafter"/>
</dbReference>
<keyword evidence="2" id="KW-0805">Transcription regulation</keyword>
<dbReference type="GO" id="GO:0003700">
    <property type="term" value="F:DNA-binding transcription factor activity"/>
    <property type="evidence" value="ECO:0007669"/>
    <property type="project" value="InterPro"/>
</dbReference>
<comment type="similarity">
    <text evidence="1">Belongs to the LysR transcriptional regulatory family.</text>
</comment>
<evidence type="ECO:0000256" key="2">
    <source>
        <dbReference type="ARBA" id="ARBA00023015"/>
    </source>
</evidence>
<dbReference type="Pfam" id="PF03466">
    <property type="entry name" value="LysR_substrate"/>
    <property type="match status" value="1"/>
</dbReference>
<evidence type="ECO:0000313" key="7">
    <source>
        <dbReference type="Proteomes" id="UP000464262"/>
    </source>
</evidence>
<dbReference type="CDD" id="cd05466">
    <property type="entry name" value="PBP2_LTTR_substrate"/>
    <property type="match status" value="1"/>
</dbReference>
<organism evidence="6 7">
    <name type="scientific">Vibrio astriarenae</name>
    <dbReference type="NCBI Taxonomy" id="1481923"/>
    <lineage>
        <taxon>Bacteria</taxon>
        <taxon>Pseudomonadati</taxon>
        <taxon>Pseudomonadota</taxon>
        <taxon>Gammaproteobacteria</taxon>
        <taxon>Vibrionales</taxon>
        <taxon>Vibrionaceae</taxon>
        <taxon>Vibrio</taxon>
    </lineage>
</organism>
<dbReference type="AlphaFoldDB" id="A0A7Z2T7A9"/>
<dbReference type="InterPro" id="IPR036390">
    <property type="entry name" value="WH_DNA-bd_sf"/>
</dbReference>
<evidence type="ECO:0000259" key="5">
    <source>
        <dbReference type="PROSITE" id="PS50931"/>
    </source>
</evidence>
<dbReference type="Gene3D" id="1.10.10.10">
    <property type="entry name" value="Winged helix-like DNA-binding domain superfamily/Winged helix DNA-binding domain"/>
    <property type="match status" value="1"/>
</dbReference>
<name>A0A7Z2T7A9_9VIBR</name>
<dbReference type="SUPFAM" id="SSF46785">
    <property type="entry name" value="Winged helix' DNA-binding domain"/>
    <property type="match status" value="1"/>
</dbReference>
<dbReference type="InterPro" id="IPR005119">
    <property type="entry name" value="LysR_subst-bd"/>
</dbReference>
<protein>
    <submittedName>
        <fullName evidence="6">LysR family transcriptional regulator</fullName>
    </submittedName>
</protein>
<dbReference type="PANTHER" id="PTHR30126:SF91">
    <property type="entry name" value="LYSR FAMILY TRANSCRIPTIONAL REGULATOR"/>
    <property type="match status" value="1"/>
</dbReference>
<evidence type="ECO:0000256" key="4">
    <source>
        <dbReference type="ARBA" id="ARBA00023163"/>
    </source>
</evidence>
<dbReference type="EMBL" id="CP047476">
    <property type="protein sequence ID" value="QIA65590.1"/>
    <property type="molecule type" value="Genomic_DNA"/>
</dbReference>
<dbReference type="Proteomes" id="UP000464262">
    <property type="component" value="Chromosome 2"/>
</dbReference>